<name>A0ACD5TZ66_AVESA</name>
<dbReference type="Proteomes" id="UP001732700">
    <property type="component" value="Chromosome 1D"/>
</dbReference>
<organism evidence="1 2">
    <name type="scientific">Avena sativa</name>
    <name type="common">Oat</name>
    <dbReference type="NCBI Taxonomy" id="4498"/>
    <lineage>
        <taxon>Eukaryota</taxon>
        <taxon>Viridiplantae</taxon>
        <taxon>Streptophyta</taxon>
        <taxon>Embryophyta</taxon>
        <taxon>Tracheophyta</taxon>
        <taxon>Spermatophyta</taxon>
        <taxon>Magnoliopsida</taxon>
        <taxon>Liliopsida</taxon>
        <taxon>Poales</taxon>
        <taxon>Poaceae</taxon>
        <taxon>BOP clade</taxon>
        <taxon>Pooideae</taxon>
        <taxon>Poodae</taxon>
        <taxon>Poeae</taxon>
        <taxon>Poeae Chloroplast Group 1 (Aveneae type)</taxon>
        <taxon>Aveninae</taxon>
        <taxon>Avena</taxon>
    </lineage>
</organism>
<reference evidence="1" key="2">
    <citation type="submission" date="2025-09" db="UniProtKB">
        <authorList>
            <consortium name="EnsemblPlants"/>
        </authorList>
    </citation>
    <scope>IDENTIFICATION</scope>
</reference>
<reference evidence="1" key="1">
    <citation type="submission" date="2021-05" db="EMBL/GenBank/DDBJ databases">
        <authorList>
            <person name="Scholz U."/>
            <person name="Mascher M."/>
            <person name="Fiebig A."/>
        </authorList>
    </citation>
    <scope>NUCLEOTIDE SEQUENCE [LARGE SCALE GENOMIC DNA]</scope>
</reference>
<evidence type="ECO:0000313" key="2">
    <source>
        <dbReference type="Proteomes" id="UP001732700"/>
    </source>
</evidence>
<evidence type="ECO:0000313" key="1">
    <source>
        <dbReference type="EnsemblPlants" id="AVESA.00010b.r2.1DG0148620.1.CDS"/>
    </source>
</evidence>
<keyword evidence="2" id="KW-1185">Reference proteome</keyword>
<dbReference type="EnsemblPlants" id="AVESA.00010b.r2.1DG0148620.1">
    <property type="protein sequence ID" value="AVESA.00010b.r2.1DG0148620.1.CDS"/>
    <property type="gene ID" value="AVESA.00010b.r2.1DG0148620"/>
</dbReference>
<accession>A0ACD5TZ66</accession>
<proteinExistence type="predicted"/>
<protein>
    <submittedName>
        <fullName evidence="1">Uncharacterized protein</fullName>
    </submittedName>
</protein>
<sequence>MDLESGITPWDLECMLRDQADPKALPPSLLEKITDDFSDEQEIGRGGFAVVYKGKLVNRIVAVKRMSNAYMHEKAFQREVACPMMVKHENIVRFLGYCADTQGTMARLEGKFIMADVQQRLLCFEYLPNGSLDQYITDTSNRLQWRDRYLIIKGICRGLHYLHQKNIVHLDLKPANILLGANLVAKIADFRLSRCFDEMQSRAITANIGGTLGYLAPEFSNGEITYKFDIYSLGVIIVEILTGKKGYHDVDKVVESWSDMLEQSQSDVQLEQVQVCAEIGMECIDFNPEKRPDTQHIINRLDKIETLDGYNETGAITSWQADSAPNELHEDTPNVPGEASSEEDTTAMLDTLMETMQSLNLDIRRCFKYCSIFPREAKLRTVELVYMWIAQGL</sequence>